<dbReference type="Pfam" id="PF03297">
    <property type="entry name" value="Ribosomal_S25"/>
    <property type="match status" value="1"/>
</dbReference>
<dbReference type="InterPro" id="IPR004977">
    <property type="entry name" value="Ribosomal_eS25"/>
</dbReference>
<dbReference type="OrthoDB" id="10263513at2759"/>
<gene>
    <name evidence="6" type="ORF">Glove_393g8</name>
</gene>
<keyword evidence="7" id="KW-1185">Reference proteome</keyword>
<organism evidence="6 7">
    <name type="scientific">Diversispora epigaea</name>
    <dbReference type="NCBI Taxonomy" id="1348612"/>
    <lineage>
        <taxon>Eukaryota</taxon>
        <taxon>Fungi</taxon>
        <taxon>Fungi incertae sedis</taxon>
        <taxon>Mucoromycota</taxon>
        <taxon>Glomeromycotina</taxon>
        <taxon>Glomeromycetes</taxon>
        <taxon>Diversisporales</taxon>
        <taxon>Diversisporaceae</taxon>
        <taxon>Diversispora</taxon>
    </lineage>
</organism>
<dbReference type="AlphaFoldDB" id="A0A397H5E3"/>
<evidence type="ECO:0000256" key="5">
    <source>
        <dbReference type="SAM" id="MobiDB-lite"/>
    </source>
</evidence>
<comment type="similarity">
    <text evidence="1 4">Belongs to the eukaryotic ribosomal protein eS25 family.</text>
</comment>
<feature type="region of interest" description="Disordered" evidence="5">
    <location>
        <begin position="1"/>
        <end position="27"/>
    </location>
</feature>
<comment type="caution">
    <text evidence="6">The sequence shown here is derived from an EMBL/GenBank/DDBJ whole genome shotgun (WGS) entry which is preliminary data.</text>
</comment>
<sequence length="108" mass="11893">MAKEKAVKTSSSGGKTKKKKWSKGKVKEKANNAVVLEKATYDKLFKDVPSYKLITPSVLVDRLHVNGSLARVAIRELEAKGLIRKISSHGSQLIYTRATAAIDIPEEK</sequence>
<dbReference type="GO" id="GO:0005840">
    <property type="term" value="C:ribosome"/>
    <property type="evidence" value="ECO:0007669"/>
    <property type="project" value="UniProtKB-KW"/>
</dbReference>
<evidence type="ECO:0000256" key="4">
    <source>
        <dbReference type="RuleBase" id="RU366057"/>
    </source>
</evidence>
<name>A0A397H5E3_9GLOM</name>
<evidence type="ECO:0000256" key="1">
    <source>
        <dbReference type="ARBA" id="ARBA00009106"/>
    </source>
</evidence>
<dbReference type="PANTHER" id="PTHR12850">
    <property type="entry name" value="40S RIBOSOMAL PROTEIN S25"/>
    <property type="match status" value="1"/>
</dbReference>
<proteinExistence type="inferred from homology"/>
<feature type="compositionally biased region" description="Basic residues" evidence="5">
    <location>
        <begin position="15"/>
        <end position="24"/>
    </location>
</feature>
<dbReference type="Proteomes" id="UP000266861">
    <property type="component" value="Unassembled WGS sequence"/>
</dbReference>
<dbReference type="STRING" id="1348612.A0A397H5E3"/>
<evidence type="ECO:0000313" key="6">
    <source>
        <dbReference type="EMBL" id="RHZ57128.1"/>
    </source>
</evidence>
<reference evidence="6 7" key="1">
    <citation type="submission" date="2018-08" db="EMBL/GenBank/DDBJ databases">
        <title>Genome and evolution of the arbuscular mycorrhizal fungus Diversispora epigaea (formerly Glomus versiforme) and its bacterial endosymbionts.</title>
        <authorList>
            <person name="Sun X."/>
            <person name="Fei Z."/>
            <person name="Harrison M."/>
        </authorList>
    </citation>
    <scope>NUCLEOTIDE SEQUENCE [LARGE SCALE GENOMIC DNA]</scope>
    <source>
        <strain evidence="6 7">IT104</strain>
    </source>
</reference>
<keyword evidence="3 4" id="KW-0687">Ribonucleoprotein</keyword>
<accession>A0A397H5E3</accession>
<dbReference type="GO" id="GO:1990904">
    <property type="term" value="C:ribonucleoprotein complex"/>
    <property type="evidence" value="ECO:0007669"/>
    <property type="project" value="UniProtKB-KW"/>
</dbReference>
<evidence type="ECO:0000313" key="7">
    <source>
        <dbReference type="Proteomes" id="UP000266861"/>
    </source>
</evidence>
<dbReference type="FunFam" id="3.30.63.20:FF:000001">
    <property type="entry name" value="40S ribosomal protein S25"/>
    <property type="match status" value="1"/>
</dbReference>
<evidence type="ECO:0000256" key="3">
    <source>
        <dbReference type="ARBA" id="ARBA00023274"/>
    </source>
</evidence>
<protein>
    <recommendedName>
        <fullName evidence="4">40S ribosomal protein S25</fullName>
    </recommendedName>
</protein>
<evidence type="ECO:0000256" key="2">
    <source>
        <dbReference type="ARBA" id="ARBA00022980"/>
    </source>
</evidence>
<keyword evidence="2 4" id="KW-0689">Ribosomal protein</keyword>
<dbReference type="Gene3D" id="3.30.63.20">
    <property type="match status" value="1"/>
</dbReference>
<dbReference type="EMBL" id="PQFF01000351">
    <property type="protein sequence ID" value="RHZ57128.1"/>
    <property type="molecule type" value="Genomic_DNA"/>
</dbReference>